<dbReference type="InterPro" id="IPR007860">
    <property type="entry name" value="DNA_mmatch_repair_MutS_con_dom"/>
</dbReference>
<evidence type="ECO:0000256" key="2">
    <source>
        <dbReference type="ARBA" id="ARBA00022741"/>
    </source>
</evidence>
<dbReference type="GO" id="GO:0006298">
    <property type="term" value="P:mismatch repair"/>
    <property type="evidence" value="ECO:0007669"/>
    <property type="project" value="InterPro"/>
</dbReference>
<dbReference type="InterPro" id="IPR036187">
    <property type="entry name" value="DNA_mismatch_repair_MutS_sf"/>
</dbReference>
<name>A0A1D6MJA6_MAIZE</name>
<dbReference type="EMBL" id="CM007649">
    <property type="protein sequence ID" value="ONM29401.1"/>
    <property type="molecule type" value="Genomic_DNA"/>
</dbReference>
<dbReference type="InterPro" id="IPR016151">
    <property type="entry name" value="DNA_mismatch_repair_MutS_N"/>
</dbReference>
<dbReference type="InterPro" id="IPR000432">
    <property type="entry name" value="DNA_mismatch_repair_MutS_C"/>
</dbReference>
<feature type="domain" description="DNA mismatch repair proteins mutS family" evidence="7">
    <location>
        <begin position="1062"/>
        <end position="1078"/>
    </location>
</feature>
<dbReference type="InterPro" id="IPR036678">
    <property type="entry name" value="MutS_con_dom_sf"/>
</dbReference>
<dbReference type="Gene3D" id="3.30.420.110">
    <property type="entry name" value="MutS, connector domain"/>
    <property type="match status" value="1"/>
</dbReference>
<dbReference type="InterPro" id="IPR007696">
    <property type="entry name" value="DNA_mismatch_repair_MutS_core"/>
</dbReference>
<dbReference type="FunFam" id="3.40.50.300:FF:001335">
    <property type="entry name" value="DNA mismatch repair protein"/>
    <property type="match status" value="1"/>
</dbReference>
<dbReference type="InParanoid" id="A0A1D6MJA6"/>
<keyword evidence="2" id="KW-0547">Nucleotide-binding</keyword>
<dbReference type="SMART" id="SM00534">
    <property type="entry name" value="MUTSac"/>
    <property type="match status" value="1"/>
</dbReference>
<evidence type="ECO:0000256" key="1">
    <source>
        <dbReference type="ARBA" id="ARBA00006271"/>
    </source>
</evidence>
<dbReference type="Pfam" id="PF05188">
    <property type="entry name" value="MutS_II"/>
    <property type="match status" value="1"/>
</dbReference>
<evidence type="ECO:0000256" key="6">
    <source>
        <dbReference type="SAM" id="MobiDB-lite"/>
    </source>
</evidence>
<evidence type="ECO:0000256" key="3">
    <source>
        <dbReference type="ARBA" id="ARBA00022763"/>
    </source>
</evidence>
<evidence type="ECO:0000259" key="7">
    <source>
        <dbReference type="PROSITE" id="PS00486"/>
    </source>
</evidence>
<evidence type="ECO:0000256" key="4">
    <source>
        <dbReference type="ARBA" id="ARBA00022840"/>
    </source>
</evidence>
<dbReference type="GO" id="GO:0030983">
    <property type="term" value="F:mismatched DNA binding"/>
    <property type="evidence" value="ECO:0007669"/>
    <property type="project" value="InterPro"/>
</dbReference>
<dbReference type="InterPro" id="IPR045076">
    <property type="entry name" value="MutS"/>
</dbReference>
<accession>A0A1D6MJA6</accession>
<dbReference type="SUPFAM" id="SSF55271">
    <property type="entry name" value="DNA repair protein MutS, domain I"/>
    <property type="match status" value="1"/>
</dbReference>
<dbReference type="Pfam" id="PF05192">
    <property type="entry name" value="MutS_III"/>
    <property type="match status" value="1"/>
</dbReference>
<keyword evidence="4" id="KW-0067">ATP-binding</keyword>
<dbReference type="PANTHER" id="PTHR11361">
    <property type="entry name" value="DNA MISMATCH REPAIR PROTEIN MUTS FAMILY MEMBER"/>
    <property type="match status" value="1"/>
</dbReference>
<dbReference type="Gene3D" id="3.40.50.300">
    <property type="entry name" value="P-loop containing nucleotide triphosphate hydrolases"/>
    <property type="match status" value="1"/>
</dbReference>
<comment type="similarity">
    <text evidence="1">Belongs to the DNA mismatch repair MutS family.</text>
</comment>
<dbReference type="AlphaFoldDB" id="A0A1D6MJA6"/>
<evidence type="ECO:0000256" key="5">
    <source>
        <dbReference type="ARBA" id="ARBA00023125"/>
    </source>
</evidence>
<reference evidence="8" key="1">
    <citation type="submission" date="2015-12" db="EMBL/GenBank/DDBJ databases">
        <title>Update maize B73 reference genome by single molecule sequencing technologies.</title>
        <authorList>
            <consortium name="Maize Genome Sequencing Project"/>
            <person name="Ware D."/>
        </authorList>
    </citation>
    <scope>NUCLEOTIDE SEQUENCE [LARGE SCALE GENOMIC DNA]</scope>
    <source>
        <tissue evidence="8">Seedling</tissue>
    </source>
</reference>
<keyword evidence="5" id="KW-0238">DNA-binding</keyword>
<evidence type="ECO:0000313" key="8">
    <source>
        <dbReference type="EMBL" id="ONM29401.1"/>
    </source>
</evidence>
<sequence length="1239" mass="136705">MEPRRRQQQQSILSFLQKQPPSWRDPSGEGTPPEKPPRPPMGSVAGIMERLVRPPPPPQASHGWARNQYDSQVRHSEGKNLPVENQVLSNECLGALFSRPIYGEHSRTILSPEGGADMSPSQEPQKHSLRSSTDESTRATKEVILEHPKKLFSESHTNCIHATALNENFGVQTPSQVASKKIFPGLAHGADTPLTGYGSEQTLLQHSSKKFSLVSANGKYTRAAVTPFEQNSNNTRAEELSKMRSGSSDMLYLKPTNLSAELETNGTPLKNHSKNSSLLMDGKYNITSAALFPELDSSPLKPETPAMQAAIPRLKRVQEDQGVDANNQCPPLWAMNKKMKSAHCSIEKKDHDEMAGSARSKFEWLNSFAIRDANKRRPNDPLYDKSTLFIPPDALRKMSTSQKQYWNIKCKYMDVVLFFKVGKFYELYELDAEIGQKELDWKMTVSGVGKCRQVGISESGIDDAVDKLIARGYKVGRIEQMESANQAKARGVHSVIERKLVHVSTPSTAVDNIGTDAVHLLALKEVTLASSGFQVFGFAFLDYAALKIWVGSVQDDDSSAALGALLMQVSPRELIYETSGQNTLHFQILVFVGANSYSLLSGISKETQRTIRKYASAGSVKMQLTPLSGIDFSDAAQIRNLIHSKGFFNASTESWLSALDCTMNQDVVICALGGLIGHLTRLMLHDALKNGEVLPYHVYKTCLRMDGQTLVNLEIFSNNFNGGSSGTLYKHLNHCVTASGKRMLRRWICHPLKDIDAINKRLDVVEGFIQNCGLGPTTLGYLQKIPDLERLLGQVRSTVGLSSLLQLPFIGEKIIKKRIKTFIMLINGLRNGIDLLNDLQRADHGILALYKIVDIPSLSYLPELIHKFEERMQNEFPCGQVSDVNANGANDLAALMDVFIGKASEWSLVINAVSTIDVLRSFAAMTLSSFGAMCRPQVLLKDDVPVLRMKGLWHPYAFAGNANSLVPNDLTLGQDLSGLNRFALLLTGPNMGGKSTIMRATCLAVVLAQLGCYVPCTSCELTLADSIFTRLGATDRIMTGESTFLVECTETASVLQKATVDSLVLLDELGRGTSTFDGYAIAYAVFRHLVERVRCRQLFATHYHSLTKEFASHPHVSLQHMACMFKPRSDGNGQKELTFLYRLTSGACPESYGLQVAAMAGIPKSIVEKASVAGQVMRAKIAGNFKSSEQRAEFSTLHEEWLRAALAVSAMDGQPDDDDVMDTLFCIQQELKSHFRKAR</sequence>
<dbReference type="STRING" id="4577.A0A1D6MJA6"/>
<dbReference type="FunFam" id="1.10.1420.10:FF:000023">
    <property type="entry name" value="DNA mismatch repair protein"/>
    <property type="match status" value="1"/>
</dbReference>
<dbReference type="PANTHER" id="PTHR11361:SF148">
    <property type="entry name" value="DNA MISMATCH REPAIR PROTEIN MSH6"/>
    <property type="match status" value="1"/>
</dbReference>
<dbReference type="PaxDb" id="4577-GRMZM2G110212_P01"/>
<feature type="region of interest" description="Disordered" evidence="6">
    <location>
        <begin position="1"/>
        <end position="64"/>
    </location>
</feature>
<dbReference type="SMART" id="SM00533">
    <property type="entry name" value="MUTSd"/>
    <property type="match status" value="1"/>
</dbReference>
<dbReference type="GO" id="GO:0140664">
    <property type="term" value="F:ATP-dependent DNA damage sensor activity"/>
    <property type="evidence" value="ECO:0007669"/>
    <property type="project" value="InterPro"/>
</dbReference>
<dbReference type="FunFam" id="3.30.420.110:FF:000011">
    <property type="entry name" value="DNA mismatch repair protein"/>
    <property type="match status" value="1"/>
</dbReference>
<dbReference type="InterPro" id="IPR007695">
    <property type="entry name" value="DNA_mismatch_repair_MutS-lik_N"/>
</dbReference>
<dbReference type="FunFam" id="3.40.1170.10:FF:000002">
    <property type="entry name" value="DNA mismatch repair protein"/>
    <property type="match status" value="1"/>
</dbReference>
<dbReference type="SUPFAM" id="SSF48334">
    <property type="entry name" value="DNA repair protein MutS, domain III"/>
    <property type="match status" value="1"/>
</dbReference>
<feature type="region of interest" description="Disordered" evidence="6">
    <location>
        <begin position="107"/>
        <end position="139"/>
    </location>
</feature>
<dbReference type="GO" id="GO:0005524">
    <property type="term" value="F:ATP binding"/>
    <property type="evidence" value="ECO:0007669"/>
    <property type="project" value="UniProtKB-KW"/>
</dbReference>
<dbReference type="PROSITE" id="PS00486">
    <property type="entry name" value="DNA_MISMATCH_REPAIR_2"/>
    <property type="match status" value="1"/>
</dbReference>
<dbReference type="OMA" id="EWSEVIH"/>
<organism evidence="8">
    <name type="scientific">Zea mays</name>
    <name type="common">Maize</name>
    <dbReference type="NCBI Taxonomy" id="4577"/>
    <lineage>
        <taxon>Eukaryota</taxon>
        <taxon>Viridiplantae</taxon>
        <taxon>Streptophyta</taxon>
        <taxon>Embryophyta</taxon>
        <taxon>Tracheophyta</taxon>
        <taxon>Spermatophyta</taxon>
        <taxon>Magnoliopsida</taxon>
        <taxon>Liliopsida</taxon>
        <taxon>Poales</taxon>
        <taxon>Poaceae</taxon>
        <taxon>PACMAD clade</taxon>
        <taxon>Panicoideae</taxon>
        <taxon>Andropogonodae</taxon>
        <taxon>Andropogoneae</taxon>
        <taxon>Tripsacinae</taxon>
        <taxon>Zea</taxon>
    </lineage>
</organism>
<dbReference type="Pfam" id="PF00488">
    <property type="entry name" value="MutS_V"/>
    <property type="match status" value="1"/>
</dbReference>
<dbReference type="Pfam" id="PF01624">
    <property type="entry name" value="MutS_I"/>
    <property type="match status" value="1"/>
</dbReference>
<dbReference type="SMR" id="A0A1D6MJA6"/>
<dbReference type="Gene3D" id="3.40.1170.10">
    <property type="entry name" value="DNA repair protein MutS, domain I"/>
    <property type="match status" value="1"/>
</dbReference>
<keyword evidence="3" id="KW-0227">DNA damage</keyword>
<dbReference type="Gene3D" id="1.10.1420.10">
    <property type="match status" value="1"/>
</dbReference>
<gene>
    <name evidence="8" type="ORF">ZEAMMB73_Zm00001d039596</name>
</gene>
<dbReference type="CDD" id="cd03286">
    <property type="entry name" value="ABC_MSH6_euk"/>
    <property type="match status" value="1"/>
</dbReference>
<dbReference type="IntAct" id="A0A1D6MJA6">
    <property type="interactions" value="2"/>
</dbReference>
<dbReference type="InterPro" id="IPR027417">
    <property type="entry name" value="P-loop_NTPase"/>
</dbReference>
<feature type="compositionally biased region" description="Polar residues" evidence="6">
    <location>
        <begin position="8"/>
        <end position="20"/>
    </location>
</feature>
<proteinExistence type="inferred from homology"/>
<dbReference type="ExpressionAtlas" id="A0A1D6MJA6">
    <property type="expression patterns" value="baseline and differential"/>
</dbReference>
<dbReference type="eggNOG" id="KOG0217">
    <property type="taxonomic scope" value="Eukaryota"/>
</dbReference>
<protein>
    <submittedName>
        <fullName evidence="8">MutS homolog2</fullName>
    </submittedName>
</protein>
<dbReference type="SUPFAM" id="SSF53150">
    <property type="entry name" value="DNA repair protein MutS, domain II"/>
    <property type="match status" value="1"/>
</dbReference>
<dbReference type="SUPFAM" id="SSF52540">
    <property type="entry name" value="P-loop containing nucleoside triphosphate hydrolases"/>
    <property type="match status" value="1"/>
</dbReference>